<dbReference type="AlphaFoldDB" id="A0AAU8DWQ5"/>
<dbReference type="RefSeq" id="WP_353650868.1">
    <property type="nucleotide sequence ID" value="NZ_CP159218.1"/>
</dbReference>
<gene>
    <name evidence="2" type="ORF">ABLG96_08230</name>
</gene>
<evidence type="ECO:0000259" key="1">
    <source>
        <dbReference type="PROSITE" id="PS50994"/>
    </source>
</evidence>
<dbReference type="SUPFAM" id="SSF53098">
    <property type="entry name" value="Ribonuclease H-like"/>
    <property type="match status" value="1"/>
</dbReference>
<dbReference type="Pfam" id="PF00665">
    <property type="entry name" value="rve"/>
    <property type="match status" value="1"/>
</dbReference>
<dbReference type="InterPro" id="IPR036397">
    <property type="entry name" value="RNaseH_sf"/>
</dbReference>
<dbReference type="Gene3D" id="3.30.420.10">
    <property type="entry name" value="Ribonuclease H-like superfamily/Ribonuclease H"/>
    <property type="match status" value="1"/>
</dbReference>
<organism evidence="2">
    <name type="scientific">Nakamurella sp. A5-74</name>
    <dbReference type="NCBI Taxonomy" id="3158264"/>
    <lineage>
        <taxon>Bacteria</taxon>
        <taxon>Bacillati</taxon>
        <taxon>Actinomycetota</taxon>
        <taxon>Actinomycetes</taxon>
        <taxon>Nakamurellales</taxon>
        <taxon>Nakamurellaceae</taxon>
        <taxon>Nakamurella</taxon>
    </lineage>
</organism>
<accession>A0AAU8DWQ5</accession>
<evidence type="ECO:0000313" key="2">
    <source>
        <dbReference type="EMBL" id="XCG65262.1"/>
    </source>
</evidence>
<feature type="domain" description="Integrase catalytic" evidence="1">
    <location>
        <begin position="123"/>
        <end position="195"/>
    </location>
</feature>
<dbReference type="GO" id="GO:0015074">
    <property type="term" value="P:DNA integration"/>
    <property type="evidence" value="ECO:0007669"/>
    <property type="project" value="InterPro"/>
</dbReference>
<proteinExistence type="predicted"/>
<protein>
    <submittedName>
        <fullName evidence="2">DDE-type integrase/transposase/recombinase</fullName>
    </submittedName>
</protein>
<dbReference type="EMBL" id="CP159218">
    <property type="protein sequence ID" value="XCG65262.1"/>
    <property type="molecule type" value="Genomic_DNA"/>
</dbReference>
<dbReference type="InterPro" id="IPR001584">
    <property type="entry name" value="Integrase_cat-core"/>
</dbReference>
<dbReference type="InterPro" id="IPR012337">
    <property type="entry name" value="RNaseH-like_sf"/>
</dbReference>
<name>A0AAU8DWQ5_9ACTN</name>
<reference evidence="2" key="1">
    <citation type="submission" date="2024-05" db="EMBL/GenBank/DDBJ databases">
        <authorList>
            <person name="Cai S.Y."/>
            <person name="Jin L.M."/>
            <person name="Li H.R."/>
        </authorList>
    </citation>
    <scope>NUCLEOTIDE SEQUENCE</scope>
    <source>
        <strain evidence="2">A5-74</strain>
    </source>
</reference>
<dbReference type="GO" id="GO:0003676">
    <property type="term" value="F:nucleic acid binding"/>
    <property type="evidence" value="ECO:0007669"/>
    <property type="project" value="InterPro"/>
</dbReference>
<dbReference type="PROSITE" id="PS50994">
    <property type="entry name" value="INTEGRASE"/>
    <property type="match status" value="1"/>
</dbReference>
<sequence>MSATFTELHAAQVTTKAACALIGRPRASHYRQRADPILGPKQARRVPDNGQVLTAQERAAVLTLINTKPYADLAIGQIWARELDEGRYLCSMSSMYRIARNAGQTRERRRQATHPPKVKPELMADAPSQVWSWDITKLRGPAKGTFYHLYVLIDIYSRYNPGWLVSTCEESNLAADFIADAIGRNGTAPLPARLE</sequence>